<feature type="region of interest" description="Disordered" evidence="1">
    <location>
        <begin position="45"/>
        <end position="90"/>
    </location>
</feature>
<sequence length="90" mass="10454">SDLQLMRMFQKPWAYFFNSGSHNKIYCELMLAGEVSRDCLALSGRSATSLRRTSDATTHGNHHSRHEPVSERACEERERNQNKVLMRSRK</sequence>
<evidence type="ECO:0000313" key="2">
    <source>
        <dbReference type="EMBL" id="CEK54737.1"/>
    </source>
</evidence>
<accession>A0A0B6YET7</accession>
<gene>
    <name evidence="2" type="primary">ORF23533</name>
</gene>
<reference evidence="2" key="1">
    <citation type="submission" date="2014-12" db="EMBL/GenBank/DDBJ databases">
        <title>Insight into the proteome of Arion vulgaris.</title>
        <authorList>
            <person name="Aradska J."/>
            <person name="Bulat T."/>
            <person name="Smidak R."/>
            <person name="Sarate P."/>
            <person name="Gangsoo J."/>
            <person name="Sialana F."/>
            <person name="Bilban M."/>
            <person name="Lubec G."/>
        </authorList>
    </citation>
    <scope>NUCLEOTIDE SEQUENCE</scope>
    <source>
        <tissue evidence="2">Skin</tissue>
    </source>
</reference>
<name>A0A0B6YET7_9EUPU</name>
<protein>
    <submittedName>
        <fullName evidence="2">Uncharacterized protein</fullName>
    </submittedName>
</protein>
<feature type="compositionally biased region" description="Basic and acidic residues" evidence="1">
    <location>
        <begin position="66"/>
        <end position="81"/>
    </location>
</feature>
<dbReference type="EMBL" id="HACG01007872">
    <property type="protein sequence ID" value="CEK54737.1"/>
    <property type="molecule type" value="Transcribed_RNA"/>
</dbReference>
<feature type="non-terminal residue" evidence="2">
    <location>
        <position position="1"/>
    </location>
</feature>
<evidence type="ECO:0000256" key="1">
    <source>
        <dbReference type="SAM" id="MobiDB-lite"/>
    </source>
</evidence>
<dbReference type="AlphaFoldDB" id="A0A0B6YET7"/>
<proteinExistence type="predicted"/>
<organism evidence="2">
    <name type="scientific">Arion vulgaris</name>
    <dbReference type="NCBI Taxonomy" id="1028688"/>
    <lineage>
        <taxon>Eukaryota</taxon>
        <taxon>Metazoa</taxon>
        <taxon>Spiralia</taxon>
        <taxon>Lophotrochozoa</taxon>
        <taxon>Mollusca</taxon>
        <taxon>Gastropoda</taxon>
        <taxon>Heterobranchia</taxon>
        <taxon>Euthyneura</taxon>
        <taxon>Panpulmonata</taxon>
        <taxon>Eupulmonata</taxon>
        <taxon>Stylommatophora</taxon>
        <taxon>Helicina</taxon>
        <taxon>Arionoidea</taxon>
        <taxon>Arionidae</taxon>
        <taxon>Arion</taxon>
    </lineage>
</organism>
<feature type="non-terminal residue" evidence="2">
    <location>
        <position position="90"/>
    </location>
</feature>
<feature type="compositionally biased region" description="Polar residues" evidence="1">
    <location>
        <begin position="45"/>
        <end position="59"/>
    </location>
</feature>